<dbReference type="Proteomes" id="UP000887569">
    <property type="component" value="Unplaced"/>
</dbReference>
<sequence length="720" mass="80120">LWVVVFISYITLSVAVLWQNQKGHAISTFHSKKEPIGPPRPRDQVHRQGNEEDDYYEYYDENETSASTTQNSLTAEESVRKLTARPPGFGPPQAVSTKRSSDRISIDSLKSNTQRGFVDGSFGSRFAATTTIPKSSSHSSGDMRNSIPVPVLTRAPLSAGFIGPLNFVQPDQPFLVGRNVVVRSGKEISSLRGKFASLPSLPSNNVFLSPVRLPFELPWADSSSLQSPNFRSVQPSEFFPTLRSVPNEKTSSRFTNVLNGVEHDKFSSNSTLFLLKTIPHSDQIERTNQTSTDRTVIAEETEQPLFSNHQEAFKIISIPSNDFRISERTQTPQRAFSVTTSVQLSERPLLTDNENPIIQATTLLPSSTSSSKVFPPNRAGISPLHENISSTSDDIILPNGVLSFTEADFSQAFRVGHNIVRVKLNTEETTTSPSNTTSKHTKRQMKSTPLALPTATKKIDLPETSEFSESPFAYYDDPQKVVLVSTQGKHVIKSTLGEARLMPSENATHKDSSEANWGAKHEGVRLSYVSAQETSRTFPKQPATEQPSTSLGAQQRRNQTKPHAEVSSKNTVAYEPSNTKPLQHQDTLQQPSSFPVGSPSLYGELPKETLAESQANAYRDPENKLQTTEAFEDGRRTFQIDARRMRMILDDYLPKSLPTNDASNSVVESSTKEAFNENQRNKLIEDIISAIESLQRFSKSVRREMSQDMLQLDYSYRILS</sequence>
<feature type="region of interest" description="Disordered" evidence="1">
    <location>
        <begin position="29"/>
        <end position="49"/>
    </location>
</feature>
<evidence type="ECO:0000313" key="3">
    <source>
        <dbReference type="Proteomes" id="UP000887569"/>
    </source>
</evidence>
<feature type="compositionally biased region" description="Polar residues" evidence="1">
    <location>
        <begin position="530"/>
        <end position="557"/>
    </location>
</feature>
<proteinExistence type="predicted"/>
<evidence type="ECO:0000313" key="4">
    <source>
        <dbReference type="WBParaSite" id="PgR009X_g105_t01"/>
    </source>
</evidence>
<dbReference type="AlphaFoldDB" id="A0A915AJM0"/>
<feature type="chain" id="PRO_5036918172" evidence="2">
    <location>
        <begin position="16"/>
        <end position="720"/>
    </location>
</feature>
<keyword evidence="2" id="KW-0732">Signal</keyword>
<feature type="region of interest" description="Disordered" evidence="1">
    <location>
        <begin position="428"/>
        <end position="447"/>
    </location>
</feature>
<organism evidence="3 4">
    <name type="scientific">Parascaris univalens</name>
    <name type="common">Nematode worm</name>
    <dbReference type="NCBI Taxonomy" id="6257"/>
    <lineage>
        <taxon>Eukaryota</taxon>
        <taxon>Metazoa</taxon>
        <taxon>Ecdysozoa</taxon>
        <taxon>Nematoda</taxon>
        <taxon>Chromadorea</taxon>
        <taxon>Rhabditida</taxon>
        <taxon>Spirurina</taxon>
        <taxon>Ascaridomorpha</taxon>
        <taxon>Ascaridoidea</taxon>
        <taxon>Ascarididae</taxon>
        <taxon>Parascaris</taxon>
    </lineage>
</organism>
<feature type="compositionally biased region" description="Polar residues" evidence="1">
    <location>
        <begin position="567"/>
        <end position="595"/>
    </location>
</feature>
<feature type="region of interest" description="Disordered" evidence="1">
    <location>
        <begin position="63"/>
        <end position="108"/>
    </location>
</feature>
<evidence type="ECO:0000256" key="1">
    <source>
        <dbReference type="SAM" id="MobiDB-lite"/>
    </source>
</evidence>
<feature type="compositionally biased region" description="Polar residues" evidence="1">
    <location>
        <begin position="64"/>
        <end position="75"/>
    </location>
</feature>
<dbReference type="WBParaSite" id="PgR009X_g105_t01">
    <property type="protein sequence ID" value="PgR009X_g105_t01"/>
    <property type="gene ID" value="PgR009X_g105"/>
</dbReference>
<protein>
    <submittedName>
        <fullName evidence="4">Uncharacterized protein</fullName>
    </submittedName>
</protein>
<keyword evidence="3" id="KW-1185">Reference proteome</keyword>
<evidence type="ECO:0000256" key="2">
    <source>
        <dbReference type="SAM" id="SignalP"/>
    </source>
</evidence>
<reference evidence="4" key="1">
    <citation type="submission" date="2022-11" db="UniProtKB">
        <authorList>
            <consortium name="WormBaseParasite"/>
        </authorList>
    </citation>
    <scope>IDENTIFICATION</scope>
</reference>
<feature type="compositionally biased region" description="Low complexity" evidence="1">
    <location>
        <begin position="428"/>
        <end position="438"/>
    </location>
</feature>
<accession>A0A915AJM0</accession>
<feature type="region of interest" description="Disordered" evidence="1">
    <location>
        <begin position="530"/>
        <end position="603"/>
    </location>
</feature>
<feature type="compositionally biased region" description="Basic and acidic residues" evidence="1">
    <location>
        <begin position="31"/>
        <end position="49"/>
    </location>
</feature>
<name>A0A915AJM0_PARUN</name>
<feature type="signal peptide" evidence="2">
    <location>
        <begin position="1"/>
        <end position="15"/>
    </location>
</feature>